<evidence type="ECO:0000256" key="1">
    <source>
        <dbReference type="SAM" id="MobiDB-lite"/>
    </source>
</evidence>
<reference evidence="2" key="2">
    <citation type="submission" date="2020-09" db="EMBL/GenBank/DDBJ databases">
        <authorList>
            <person name="Sun Q."/>
            <person name="Ohkuma M."/>
        </authorList>
    </citation>
    <scope>NUCLEOTIDE SEQUENCE</scope>
    <source>
        <strain evidence="2">JCM 3313</strain>
    </source>
</reference>
<proteinExistence type="predicted"/>
<dbReference type="AlphaFoldDB" id="A0A918AIC3"/>
<feature type="region of interest" description="Disordered" evidence="1">
    <location>
        <begin position="1"/>
        <end position="34"/>
    </location>
</feature>
<dbReference type="Proteomes" id="UP000639606">
    <property type="component" value="Unassembled WGS sequence"/>
</dbReference>
<keyword evidence="3" id="KW-1185">Reference proteome</keyword>
<name>A0A918AIC3_9PSEU</name>
<protein>
    <submittedName>
        <fullName evidence="2">Uncharacterized protein</fullName>
    </submittedName>
</protein>
<feature type="compositionally biased region" description="Basic and acidic residues" evidence="1">
    <location>
        <begin position="8"/>
        <end position="21"/>
    </location>
</feature>
<sequence>MSEAAPAENKDAEKVEPEHRLIPTTANTAHGGVSGAQVGTVTGNITIHNGVASQPDLRVLRATDDEINEVRHHFEPPGHFRDAGRALIDKRVVVLAGPGTGRTYTARRLLVDLGATAVVDANRDRPLGSFQADELRSGEGYVWDATELGERPFTDREFTQCLGVVRSVGCHLVIVVDRRTQAPSAAADHVVTLLAPNALAVAQETIRKLSPDAVEGPTMVLKSDLAPVLADRDPPEKAVRAAALAVRVCLGELTASEALAQLEEDVEDAVAHWLREWSTLEYSFSFAVALLENQPYDEVVTHALALDKKIREAELPEDKKLRPRRVFDSSKEQLLRDVGATTVVRKHPKHDGLREETVRFERQGWAAVVLRRLWREYPMAQEILCEWMCAPAMLGRFREATRRALCAFITEVPAHDPLRVLDNLAARGGVTYKPLIASTLQHLADDHRLAPLVEQALESWTKNKGSPYRQWTAAWVYGSPFGRRDVHHALARLGRIAESTNYAAQNGVVYAVLSMLEDRHLHTAVLDQVVSWTSGRGRRNGLRPVSLALGLWIAGFPAHRPRWLEDLHLEATHPRQVRALANMVMGDDQFGDVAINRLSALAVESRWKPTSAARLVRLAALICDDLSWWGRRATVRRLARCHPTRRTELHRAFRAARRAQRRD</sequence>
<reference evidence="2" key="1">
    <citation type="journal article" date="2014" name="Int. J. Syst. Evol. Microbiol.">
        <title>Complete genome sequence of Corynebacterium casei LMG S-19264T (=DSM 44701T), isolated from a smear-ripened cheese.</title>
        <authorList>
            <consortium name="US DOE Joint Genome Institute (JGI-PGF)"/>
            <person name="Walter F."/>
            <person name="Albersmeier A."/>
            <person name="Kalinowski J."/>
            <person name="Ruckert C."/>
        </authorList>
    </citation>
    <scope>NUCLEOTIDE SEQUENCE</scope>
    <source>
        <strain evidence="2">JCM 3313</strain>
    </source>
</reference>
<dbReference type="RefSeq" id="WP_189222017.1">
    <property type="nucleotide sequence ID" value="NZ_BMRG01000002.1"/>
</dbReference>
<gene>
    <name evidence="2" type="ORF">GCM10010185_11560</name>
</gene>
<evidence type="ECO:0000313" key="2">
    <source>
        <dbReference type="EMBL" id="GGP41972.1"/>
    </source>
</evidence>
<accession>A0A918AIC3</accession>
<organism evidence="2 3">
    <name type="scientific">Saccharothrix coeruleofusca</name>
    <dbReference type="NCBI Taxonomy" id="33919"/>
    <lineage>
        <taxon>Bacteria</taxon>
        <taxon>Bacillati</taxon>
        <taxon>Actinomycetota</taxon>
        <taxon>Actinomycetes</taxon>
        <taxon>Pseudonocardiales</taxon>
        <taxon>Pseudonocardiaceae</taxon>
        <taxon>Saccharothrix</taxon>
    </lineage>
</organism>
<comment type="caution">
    <text evidence="2">The sequence shown here is derived from an EMBL/GenBank/DDBJ whole genome shotgun (WGS) entry which is preliminary data.</text>
</comment>
<evidence type="ECO:0000313" key="3">
    <source>
        <dbReference type="Proteomes" id="UP000639606"/>
    </source>
</evidence>
<dbReference type="EMBL" id="BMRG01000002">
    <property type="protein sequence ID" value="GGP41972.1"/>
    <property type="molecule type" value="Genomic_DNA"/>
</dbReference>